<comment type="caution">
    <text evidence="1">The sequence shown here is derived from an EMBL/GenBank/DDBJ whole genome shotgun (WGS) entry which is preliminary data.</text>
</comment>
<dbReference type="SFLD" id="SFLDS00003">
    <property type="entry name" value="Haloacid_Dehalogenase"/>
    <property type="match status" value="1"/>
</dbReference>
<protein>
    <submittedName>
        <fullName evidence="1">HAD family phosphatase</fullName>
    </submittedName>
</protein>
<sequence length="227" mass="26132">MGTPSILLRWQQTPHDLADRLERGARMIKNIIFDMGNVLMRFDDMELAARFVDNQEDQRLLCGHVFSGPEWIALDAGSIDEEQALSSILSALPERLHDAAENVFLNWDRYFEPIQETNDYARSLKQRGYQLYLLSNASVRFARYRAQIPVYDCFDGVIVSAYVQQMKPDRAIYETLLSTYELDPAECFFIDDREENIATARACGMEGVVFTDPASLIRTLEARLRLF</sequence>
<accession>A0A845RKV3</accession>
<name>A0A845RKV3_9FIRM</name>
<dbReference type="AlphaFoldDB" id="A0A845RKV3"/>
<dbReference type="CDD" id="cd02603">
    <property type="entry name" value="HAD_sEH-N_like"/>
    <property type="match status" value="1"/>
</dbReference>
<gene>
    <name evidence="1" type="ORF">D3Z39_15530</name>
</gene>
<dbReference type="Gene3D" id="3.40.50.1000">
    <property type="entry name" value="HAD superfamily/HAD-like"/>
    <property type="match status" value="1"/>
</dbReference>
<dbReference type="InterPro" id="IPR036412">
    <property type="entry name" value="HAD-like_sf"/>
</dbReference>
<proteinExistence type="predicted"/>
<evidence type="ECO:0000313" key="2">
    <source>
        <dbReference type="Proteomes" id="UP000446348"/>
    </source>
</evidence>
<dbReference type="InterPro" id="IPR023214">
    <property type="entry name" value="HAD_sf"/>
</dbReference>
<evidence type="ECO:0000313" key="1">
    <source>
        <dbReference type="EMBL" id="NBI80247.1"/>
    </source>
</evidence>
<reference evidence="1 2" key="1">
    <citation type="submission" date="2018-08" db="EMBL/GenBank/DDBJ databases">
        <title>Murine metabolic-syndrome-specific gut microbial biobank.</title>
        <authorList>
            <person name="Liu C."/>
        </authorList>
    </citation>
    <scope>NUCLEOTIDE SEQUENCE [LARGE SCALE GENOMIC DNA]</scope>
    <source>
        <strain evidence="1 2">X69</strain>
    </source>
</reference>
<dbReference type="Proteomes" id="UP000446348">
    <property type="component" value="Unassembled WGS sequence"/>
</dbReference>
<dbReference type="Gene3D" id="1.10.150.240">
    <property type="entry name" value="Putative phosphatase, domain 2"/>
    <property type="match status" value="1"/>
</dbReference>
<dbReference type="InterPro" id="IPR006439">
    <property type="entry name" value="HAD-SF_hydro_IA"/>
</dbReference>
<organism evidence="1 2">
    <name type="scientific">Anaerotruncus colihominis</name>
    <dbReference type="NCBI Taxonomy" id="169435"/>
    <lineage>
        <taxon>Bacteria</taxon>
        <taxon>Bacillati</taxon>
        <taxon>Bacillota</taxon>
        <taxon>Clostridia</taxon>
        <taxon>Eubacteriales</taxon>
        <taxon>Oscillospiraceae</taxon>
        <taxon>Anaerotruncus</taxon>
    </lineage>
</organism>
<dbReference type="PANTHER" id="PTHR43611">
    <property type="entry name" value="ALPHA-D-GLUCOSE 1-PHOSPHATE PHOSPHATASE"/>
    <property type="match status" value="1"/>
</dbReference>
<dbReference type="SFLD" id="SFLDG01129">
    <property type="entry name" value="C1.5:_HAD__Beta-PGM__Phosphata"/>
    <property type="match status" value="1"/>
</dbReference>
<dbReference type="SUPFAM" id="SSF56784">
    <property type="entry name" value="HAD-like"/>
    <property type="match status" value="1"/>
</dbReference>
<dbReference type="EMBL" id="QXWZ01000040">
    <property type="protein sequence ID" value="NBI80247.1"/>
    <property type="molecule type" value="Genomic_DNA"/>
</dbReference>
<dbReference type="NCBIfam" id="TIGR01509">
    <property type="entry name" value="HAD-SF-IA-v3"/>
    <property type="match status" value="1"/>
</dbReference>
<dbReference type="Pfam" id="PF00702">
    <property type="entry name" value="Hydrolase"/>
    <property type="match status" value="1"/>
</dbReference>
<dbReference type="InterPro" id="IPR023198">
    <property type="entry name" value="PGP-like_dom2"/>
</dbReference>
<dbReference type="PANTHER" id="PTHR43611:SF3">
    <property type="entry name" value="FLAVIN MONONUCLEOTIDE HYDROLASE 1, CHLOROPLATIC"/>
    <property type="match status" value="1"/>
</dbReference>